<dbReference type="Proteomes" id="UP000664698">
    <property type="component" value="Unassembled WGS sequence"/>
</dbReference>
<organism evidence="2 3">
    <name type="scientific">Algoriphagus aestuariicola</name>
    <dbReference type="NCBI Taxonomy" id="1852016"/>
    <lineage>
        <taxon>Bacteria</taxon>
        <taxon>Pseudomonadati</taxon>
        <taxon>Bacteroidota</taxon>
        <taxon>Cytophagia</taxon>
        <taxon>Cytophagales</taxon>
        <taxon>Cyclobacteriaceae</taxon>
        <taxon>Algoriphagus</taxon>
    </lineage>
</organism>
<gene>
    <name evidence="2" type="ORF">J0A67_18490</name>
</gene>
<comment type="caution">
    <text evidence="2">The sequence shown here is derived from an EMBL/GenBank/DDBJ whole genome shotgun (WGS) entry which is preliminary data.</text>
</comment>
<name>A0ABS3BUA0_9BACT</name>
<dbReference type="InterPro" id="IPR011055">
    <property type="entry name" value="Dup_hybrid_motif"/>
</dbReference>
<dbReference type="EMBL" id="JAFKCW010000004">
    <property type="protein sequence ID" value="MBN7802873.1"/>
    <property type="molecule type" value="Genomic_DNA"/>
</dbReference>
<reference evidence="2 3" key="1">
    <citation type="submission" date="2021-03" db="EMBL/GenBank/DDBJ databases">
        <title>novel species isolated from a fishpond in China.</title>
        <authorList>
            <person name="Lu H."/>
            <person name="Cai Z."/>
        </authorList>
    </citation>
    <scope>NUCLEOTIDE SEQUENCE [LARGE SCALE GENOMIC DNA]</scope>
    <source>
        <strain evidence="2 3">JCM 31546</strain>
    </source>
</reference>
<dbReference type="Gene3D" id="2.70.70.10">
    <property type="entry name" value="Glucose Permease (Domain IIA)"/>
    <property type="match status" value="1"/>
</dbReference>
<evidence type="ECO:0000313" key="3">
    <source>
        <dbReference type="Proteomes" id="UP000664698"/>
    </source>
</evidence>
<sequence length="299" mass="32941">MLRLVFSFLLVASLVCNIYAQITLEPERDSQQNVVIYAVNTAKIPYSVIISFSDLQNITIPGGSNVTSVASPGRSKVATLKPTMAGQSTNYRYSYSYAKGSIFGKSKFAPVYLIPVAEGTAVRASVNTNISKVVKSEVNADAYVGVSFHFDAPTTIVAPRKGVIADMKMDFESTSDNLTFTAEENFIEIYHEDGTLTKLIVLKSGSQKVQIGDEVFPGQDLAESGGNHYQNGIRVMMVNQKVEKSDMDKFRYLYFPVLFATEEGNQEIKAPTQLTVAHPVEVVTMELSKKELKQFQEGK</sequence>
<proteinExistence type="predicted"/>
<feature type="chain" id="PRO_5046738335" description="Peptidase M23 domain-containing protein" evidence="1">
    <location>
        <begin position="21"/>
        <end position="299"/>
    </location>
</feature>
<evidence type="ECO:0000313" key="2">
    <source>
        <dbReference type="EMBL" id="MBN7802873.1"/>
    </source>
</evidence>
<keyword evidence="1" id="KW-0732">Signal</keyword>
<evidence type="ECO:0000256" key="1">
    <source>
        <dbReference type="SAM" id="SignalP"/>
    </source>
</evidence>
<evidence type="ECO:0008006" key="4">
    <source>
        <dbReference type="Google" id="ProtNLM"/>
    </source>
</evidence>
<accession>A0ABS3BUA0</accession>
<feature type="signal peptide" evidence="1">
    <location>
        <begin position="1"/>
        <end position="20"/>
    </location>
</feature>
<dbReference type="RefSeq" id="WP_206570878.1">
    <property type="nucleotide sequence ID" value="NZ_JAFKCW010000004.1"/>
</dbReference>
<protein>
    <recommendedName>
        <fullName evidence="4">Peptidase M23 domain-containing protein</fullName>
    </recommendedName>
</protein>
<keyword evidence="3" id="KW-1185">Reference proteome</keyword>